<dbReference type="InterPro" id="IPR045279">
    <property type="entry name" value="ARR-like"/>
</dbReference>
<dbReference type="InterPro" id="IPR001789">
    <property type="entry name" value="Sig_transdc_resp-reg_receiver"/>
</dbReference>
<keyword evidence="4" id="KW-0805">Transcription regulation</keyword>
<accession>A0A9R0J572</accession>
<evidence type="ECO:0000256" key="2">
    <source>
        <dbReference type="ARBA" id="ARBA00022864"/>
    </source>
</evidence>
<dbReference type="GO" id="GO:0000160">
    <property type="term" value="P:phosphorelay signal transduction system"/>
    <property type="evidence" value="ECO:0007669"/>
    <property type="project" value="UniProtKB-KW"/>
</dbReference>
<evidence type="ECO:0000259" key="9">
    <source>
        <dbReference type="PROSITE" id="PS50110"/>
    </source>
</evidence>
<feature type="domain" description="Response regulatory" evidence="9">
    <location>
        <begin position="23"/>
        <end position="149"/>
    </location>
</feature>
<evidence type="ECO:0000256" key="4">
    <source>
        <dbReference type="ARBA" id="ARBA00023015"/>
    </source>
</evidence>
<protein>
    <submittedName>
        <fullName evidence="11">Two-component response regulator ARR17</fullName>
    </submittedName>
</protein>
<dbReference type="FunFam" id="3.40.50.2300:FF:000159">
    <property type="entry name" value="Two-component response regulator ORR5"/>
    <property type="match status" value="1"/>
</dbReference>
<dbReference type="InterPro" id="IPR011006">
    <property type="entry name" value="CheY-like_superfamily"/>
</dbReference>
<dbReference type="Proteomes" id="UP000813463">
    <property type="component" value="Chromosome 1"/>
</dbReference>
<dbReference type="PANTHER" id="PTHR43874">
    <property type="entry name" value="TWO-COMPONENT RESPONSE REGULATOR"/>
    <property type="match status" value="1"/>
</dbReference>
<dbReference type="GeneID" id="110800593"/>
<evidence type="ECO:0000256" key="7">
    <source>
        <dbReference type="ARBA" id="ARBA00043855"/>
    </source>
</evidence>
<dbReference type="RefSeq" id="XP_021861597.1">
    <property type="nucleotide sequence ID" value="XM_022005905.2"/>
</dbReference>
<dbReference type="PANTHER" id="PTHR43874:SF99">
    <property type="entry name" value="TWO-COMPONENT RESPONSE REGULATOR ARR16"/>
    <property type="match status" value="1"/>
</dbReference>
<evidence type="ECO:0000256" key="1">
    <source>
        <dbReference type="ARBA" id="ARBA00022553"/>
    </source>
</evidence>
<keyword evidence="2" id="KW-0932">Cytokinin signaling pathway</keyword>
<keyword evidence="3" id="KW-0902">Two-component regulatory system</keyword>
<dbReference type="AlphaFoldDB" id="A0A9R0J572"/>
<feature type="modified residue" description="4-aspartylphosphate" evidence="8">
    <location>
        <position position="82"/>
    </location>
</feature>
<name>A0A9R0J572_SPIOL</name>
<dbReference type="Pfam" id="PF00072">
    <property type="entry name" value="Response_reg"/>
    <property type="match status" value="1"/>
</dbReference>
<dbReference type="Gene3D" id="3.40.50.2300">
    <property type="match status" value="1"/>
</dbReference>
<keyword evidence="1 8" id="KW-0597">Phosphoprotein</keyword>
<sequence length="153" mass="17241">MNNSEDQGSSSSSCSSYYEDQPHVLAVDDNVVDRKLIEKLLKTSSCKVTTAENAMTALEYLGIGEDQHNTPKALKVNLVLTDYCMPGMTGYDLLKKIKESSQMREVPVVIMSSENVPTRINKCLEEGAHMFMLKPLKLSDIKKLRCQVMKRRH</sequence>
<dbReference type="SUPFAM" id="SSF52172">
    <property type="entry name" value="CheY-like"/>
    <property type="match status" value="1"/>
</dbReference>
<dbReference type="OrthoDB" id="60033at2759"/>
<keyword evidence="10" id="KW-1185">Reference proteome</keyword>
<dbReference type="KEGG" id="soe:110800593"/>
<evidence type="ECO:0000313" key="10">
    <source>
        <dbReference type="Proteomes" id="UP000813463"/>
    </source>
</evidence>
<comment type="function">
    <text evidence="7">Functions as a response regulator involved in His-to-Asp phosphorelay signal transduction system. Phosphorylation of the Asp residue in the receiver domain activates the ability of the protein to promote the transcription of target genes. Type-A response regulators seem to act as negative regulators of the cytokinin signaling.</text>
</comment>
<reference evidence="11" key="2">
    <citation type="submission" date="2025-08" db="UniProtKB">
        <authorList>
            <consortium name="RefSeq"/>
        </authorList>
    </citation>
    <scope>IDENTIFICATION</scope>
    <source>
        <tissue evidence="11">Leaf</tissue>
    </source>
</reference>
<gene>
    <name evidence="11" type="primary">LOC110800593</name>
</gene>
<dbReference type="SMART" id="SM00448">
    <property type="entry name" value="REC"/>
    <property type="match status" value="1"/>
</dbReference>
<evidence type="ECO:0000256" key="3">
    <source>
        <dbReference type="ARBA" id="ARBA00023012"/>
    </source>
</evidence>
<keyword evidence="5" id="KW-0804">Transcription</keyword>
<evidence type="ECO:0000256" key="8">
    <source>
        <dbReference type="PROSITE-ProRule" id="PRU00169"/>
    </source>
</evidence>
<organism evidence="10 11">
    <name type="scientific">Spinacia oleracea</name>
    <name type="common">Spinach</name>
    <dbReference type="NCBI Taxonomy" id="3562"/>
    <lineage>
        <taxon>Eukaryota</taxon>
        <taxon>Viridiplantae</taxon>
        <taxon>Streptophyta</taxon>
        <taxon>Embryophyta</taxon>
        <taxon>Tracheophyta</taxon>
        <taxon>Spermatophyta</taxon>
        <taxon>Magnoliopsida</taxon>
        <taxon>eudicotyledons</taxon>
        <taxon>Gunneridae</taxon>
        <taxon>Pentapetalae</taxon>
        <taxon>Caryophyllales</taxon>
        <taxon>Chenopodiaceae</taxon>
        <taxon>Chenopodioideae</taxon>
        <taxon>Anserineae</taxon>
        <taxon>Spinacia</taxon>
    </lineage>
</organism>
<dbReference type="PROSITE" id="PS50110">
    <property type="entry name" value="RESPONSE_REGULATORY"/>
    <property type="match status" value="1"/>
</dbReference>
<dbReference type="CDD" id="cd17581">
    <property type="entry name" value="REC_typeA_ARR"/>
    <property type="match status" value="1"/>
</dbReference>
<comment type="similarity">
    <text evidence="6">Belongs to the ARR family. Type-A subfamily.</text>
</comment>
<dbReference type="GO" id="GO:0009736">
    <property type="term" value="P:cytokinin-activated signaling pathway"/>
    <property type="evidence" value="ECO:0007669"/>
    <property type="project" value="UniProtKB-KW"/>
</dbReference>
<proteinExistence type="inferred from homology"/>
<reference evidence="10" key="1">
    <citation type="journal article" date="2021" name="Nat. Commun.">
        <title>Genomic analyses provide insights into spinach domestication and the genetic basis of agronomic traits.</title>
        <authorList>
            <person name="Cai X."/>
            <person name="Sun X."/>
            <person name="Xu C."/>
            <person name="Sun H."/>
            <person name="Wang X."/>
            <person name="Ge C."/>
            <person name="Zhang Z."/>
            <person name="Wang Q."/>
            <person name="Fei Z."/>
            <person name="Jiao C."/>
            <person name="Wang Q."/>
        </authorList>
    </citation>
    <scope>NUCLEOTIDE SEQUENCE [LARGE SCALE GENOMIC DNA]</scope>
    <source>
        <strain evidence="10">cv. Varoflay</strain>
    </source>
</reference>
<evidence type="ECO:0000256" key="5">
    <source>
        <dbReference type="ARBA" id="ARBA00023163"/>
    </source>
</evidence>
<evidence type="ECO:0000256" key="6">
    <source>
        <dbReference type="ARBA" id="ARBA00038244"/>
    </source>
</evidence>
<evidence type="ECO:0000313" key="11">
    <source>
        <dbReference type="RefSeq" id="XP_021861597.1"/>
    </source>
</evidence>